<proteinExistence type="predicted"/>
<comment type="caution">
    <text evidence="1">The sequence shown here is derived from an EMBL/GenBank/DDBJ whole genome shotgun (WGS) entry which is preliminary data.</text>
</comment>
<evidence type="ECO:0000313" key="2">
    <source>
        <dbReference type="Proteomes" id="UP001500279"/>
    </source>
</evidence>
<evidence type="ECO:0000313" key="1">
    <source>
        <dbReference type="EMBL" id="GAA0765064.1"/>
    </source>
</evidence>
<protein>
    <submittedName>
        <fullName evidence="1">Uncharacterized protein</fullName>
    </submittedName>
</protein>
<accession>A0ABP3VP33</accession>
<sequence length="233" mass="25939">MPANVSGRAYALTALSPIREGWTSDGIAYADVVRDRLQGWNTEPNSPMTGVPNTYLCRFFVLDDVYHQSLPGAGVLDTLSDLLPVLPNALRKSVLPAEDHLKSRYLVFSSELHGGVDGDVDAYLRGMWGAIEGRIREVWGWCHGFEQVTDGSSFAAYIRKCQLPAALFFNGSNDDPLAEQLKALYLKQEFTRFAVDSQGLDPATLRRRMAEFMQRVDPPNIAGPTWSPGRYRL</sequence>
<reference evidence="2" key="1">
    <citation type="journal article" date="2019" name="Int. J. Syst. Evol. Microbiol.">
        <title>The Global Catalogue of Microorganisms (GCM) 10K type strain sequencing project: providing services to taxonomists for standard genome sequencing and annotation.</title>
        <authorList>
            <consortium name="The Broad Institute Genomics Platform"/>
            <consortium name="The Broad Institute Genome Sequencing Center for Infectious Disease"/>
            <person name="Wu L."/>
            <person name="Ma J."/>
        </authorList>
    </citation>
    <scope>NUCLEOTIDE SEQUENCE [LARGE SCALE GENOMIC DNA]</scope>
    <source>
        <strain evidence="2">JCM 15503</strain>
    </source>
</reference>
<name>A0ABP3VP33_9BURK</name>
<dbReference type="Proteomes" id="UP001500279">
    <property type="component" value="Unassembled WGS sequence"/>
</dbReference>
<keyword evidence="2" id="KW-1185">Reference proteome</keyword>
<gene>
    <name evidence="1" type="ORF">GCM10009107_51890</name>
</gene>
<organism evidence="1 2">
    <name type="scientific">Ideonella azotifigens</name>
    <dbReference type="NCBI Taxonomy" id="513160"/>
    <lineage>
        <taxon>Bacteria</taxon>
        <taxon>Pseudomonadati</taxon>
        <taxon>Pseudomonadota</taxon>
        <taxon>Betaproteobacteria</taxon>
        <taxon>Burkholderiales</taxon>
        <taxon>Sphaerotilaceae</taxon>
        <taxon>Ideonella</taxon>
    </lineage>
</organism>
<dbReference type="RefSeq" id="WP_141289417.1">
    <property type="nucleotide sequence ID" value="NZ_BAAAEW010000042.1"/>
</dbReference>
<dbReference type="EMBL" id="BAAAEW010000042">
    <property type="protein sequence ID" value="GAA0765064.1"/>
    <property type="molecule type" value="Genomic_DNA"/>
</dbReference>